<comment type="caution">
    <text evidence="1">The sequence shown here is derived from an EMBL/GenBank/DDBJ whole genome shotgun (WGS) entry which is preliminary data.</text>
</comment>
<evidence type="ECO:0000313" key="2">
    <source>
        <dbReference type="Proteomes" id="UP000271974"/>
    </source>
</evidence>
<evidence type="ECO:0000313" key="1">
    <source>
        <dbReference type="EMBL" id="RUS75233.1"/>
    </source>
</evidence>
<gene>
    <name evidence="1" type="ORF">EGW08_016998</name>
</gene>
<accession>A0A433T107</accession>
<organism evidence="1 2">
    <name type="scientific">Elysia chlorotica</name>
    <name type="common">Eastern emerald elysia</name>
    <name type="synonym">Sea slug</name>
    <dbReference type="NCBI Taxonomy" id="188477"/>
    <lineage>
        <taxon>Eukaryota</taxon>
        <taxon>Metazoa</taxon>
        <taxon>Spiralia</taxon>
        <taxon>Lophotrochozoa</taxon>
        <taxon>Mollusca</taxon>
        <taxon>Gastropoda</taxon>
        <taxon>Heterobranchia</taxon>
        <taxon>Euthyneura</taxon>
        <taxon>Panpulmonata</taxon>
        <taxon>Sacoglossa</taxon>
        <taxon>Placobranchoidea</taxon>
        <taxon>Plakobranchidae</taxon>
        <taxon>Elysia</taxon>
    </lineage>
</organism>
<protein>
    <submittedName>
        <fullName evidence="1">Uncharacterized protein</fullName>
    </submittedName>
</protein>
<sequence>MLTFTLLTKRTNNHFCAASLMLLKLFCSHKSFHINRDLSWNLFILLLLRFSTWEFQKQLMVWGHCGKFQTIKSSPIYVASQYDLLLFILMFRLELCLSLYELFFKPSILMQINIISRISPLVCSLKIKRRHNVYRKWSPTWP</sequence>
<dbReference type="EMBL" id="RQTK01000760">
    <property type="protein sequence ID" value="RUS75233.1"/>
    <property type="molecule type" value="Genomic_DNA"/>
</dbReference>
<proteinExistence type="predicted"/>
<reference evidence="1 2" key="1">
    <citation type="submission" date="2019-01" db="EMBL/GenBank/DDBJ databases">
        <title>A draft genome assembly of the solar-powered sea slug Elysia chlorotica.</title>
        <authorList>
            <person name="Cai H."/>
            <person name="Li Q."/>
            <person name="Fang X."/>
            <person name="Li J."/>
            <person name="Curtis N.E."/>
            <person name="Altenburger A."/>
            <person name="Shibata T."/>
            <person name="Feng M."/>
            <person name="Maeda T."/>
            <person name="Schwartz J.A."/>
            <person name="Shigenobu S."/>
            <person name="Lundholm N."/>
            <person name="Nishiyama T."/>
            <person name="Yang H."/>
            <person name="Hasebe M."/>
            <person name="Li S."/>
            <person name="Pierce S.K."/>
            <person name="Wang J."/>
        </authorList>
    </citation>
    <scope>NUCLEOTIDE SEQUENCE [LARGE SCALE GENOMIC DNA]</scope>
    <source>
        <strain evidence="1">EC2010</strain>
        <tissue evidence="1">Whole organism of an adult</tissue>
    </source>
</reference>
<keyword evidence="2" id="KW-1185">Reference proteome</keyword>
<dbReference type="AlphaFoldDB" id="A0A433T107"/>
<name>A0A433T107_ELYCH</name>
<dbReference type="Proteomes" id="UP000271974">
    <property type="component" value="Unassembled WGS sequence"/>
</dbReference>